<feature type="signal peptide" evidence="2">
    <location>
        <begin position="1"/>
        <end position="30"/>
    </location>
</feature>
<feature type="domain" description="LTD" evidence="3">
    <location>
        <begin position="24"/>
        <end position="165"/>
    </location>
</feature>
<evidence type="ECO:0000313" key="5">
    <source>
        <dbReference type="Proteomes" id="UP000239494"/>
    </source>
</evidence>
<evidence type="ECO:0000256" key="2">
    <source>
        <dbReference type="SAM" id="SignalP"/>
    </source>
</evidence>
<keyword evidence="2" id="KW-0732">Signal</keyword>
<comment type="caution">
    <text evidence="4">The sequence shown here is derived from an EMBL/GenBank/DDBJ whole genome shotgun (WGS) entry which is preliminary data.</text>
</comment>
<dbReference type="GO" id="GO:0003824">
    <property type="term" value="F:catalytic activity"/>
    <property type="evidence" value="ECO:0007669"/>
    <property type="project" value="InterPro"/>
</dbReference>
<name>A0A2T0TKB7_9PSEU</name>
<evidence type="ECO:0000313" key="4">
    <source>
        <dbReference type="EMBL" id="PRY46116.1"/>
    </source>
</evidence>
<dbReference type="CDD" id="cd04486">
    <property type="entry name" value="YhcR_OBF_like"/>
    <property type="match status" value="1"/>
</dbReference>
<reference evidence="4 5" key="1">
    <citation type="submission" date="2018-03" db="EMBL/GenBank/DDBJ databases">
        <title>Genomic Encyclopedia of Archaeal and Bacterial Type Strains, Phase II (KMG-II): from individual species to whole genera.</title>
        <authorList>
            <person name="Goeker M."/>
        </authorList>
    </citation>
    <scope>NUCLEOTIDE SEQUENCE [LARGE SCALE GENOMIC DNA]</scope>
    <source>
        <strain evidence="4 5">DSM 44720</strain>
    </source>
</reference>
<dbReference type="SUPFAM" id="SSF56219">
    <property type="entry name" value="DNase I-like"/>
    <property type="match status" value="1"/>
</dbReference>
<keyword evidence="5" id="KW-1185">Reference proteome</keyword>
<dbReference type="CDD" id="cd10283">
    <property type="entry name" value="MnuA_DNase1-like"/>
    <property type="match status" value="1"/>
</dbReference>
<proteinExistence type="predicted"/>
<dbReference type="Gene3D" id="3.60.10.10">
    <property type="entry name" value="Endonuclease/exonuclease/phosphatase"/>
    <property type="match status" value="1"/>
</dbReference>
<dbReference type="InterPro" id="IPR001322">
    <property type="entry name" value="Lamin_tail_dom"/>
</dbReference>
<dbReference type="AlphaFoldDB" id="A0A2T0TKB7"/>
<sequence length="826" mass="84993">MRPSLPRVGLAVTAATAVTLAVALPVTANAVPSPDALIAEVYGGGGNSGATLTQDFVELANKGTAPVSLDGWSVQYLPASASAASTWQLTPLAGSVAAGGRYLVGEAKGTGGTVELPTTDATGTIAMAAGGGTVALVSGTTALTCKTAADCAADTRVKDLVGYGSATVVREGAPTATPANTTSAARGAALADTDDNAADFTVGAPTPVNSKGQTPGGGTPDPDPDPDPVPGDKRIHDIQGPGRVSPLLGQQVVGVPGVVTGTRTSGDRGFWIQDAQADADPRTSEGVFVYTNAVPFTVVPGDSVLVNGTVAEYRPGGDTGTNQTLTEIATPTRISVVSQGNPVPAPEVITATSIPEAYAPDAGGATIETIPLEPAKYALDFLESREGQLVQVDDVRFTGPTNEFGEGWITTKPLQNPAVRGGTVYTGYDQPNSGRLKVKAGSAALPTANTGDVLKGATVGALEYTNFGGYTLATTSLGTYTSGGIKPEVTGSQKQSELSVATYNVENLAPTNPQAKFDRLAGAVVTNLKSPDVVVLEEIQDNNGATDDGTVAADVTLAKFVDAIAAAGGPRYQSRSINPGNKTDGGEPGGNIRVAFLFNPARVSFVDKPGGDTTTPVAVVKDKGRAALSVSPGRVDPANPAWASSRKPLAGQFTFRGRTVFVVANHFNSKGGDQAMHGRFQPPARSSEVQRQQQAAVLRAFVDQVQAIDKGANIVLAGDINDYQFSPAVQKLTAGGAVVDLIGTLPPAERYSYVFEGNAQVLDHIFLSKNVKRFGYDVVHINAEFADQASDHDPQVVKVRPSTGSALADEILFLVEDLLEHLQRQV</sequence>
<dbReference type="SUPFAM" id="SSF74853">
    <property type="entry name" value="Lamin A/C globular tail domain"/>
    <property type="match status" value="1"/>
</dbReference>
<evidence type="ECO:0000256" key="1">
    <source>
        <dbReference type="SAM" id="MobiDB-lite"/>
    </source>
</evidence>
<feature type="chain" id="PRO_5015711862" description="LTD domain-containing protein" evidence="2">
    <location>
        <begin position="31"/>
        <end position="826"/>
    </location>
</feature>
<dbReference type="PANTHER" id="PTHR42834">
    <property type="entry name" value="ENDONUCLEASE/EXONUCLEASE/PHOSPHATASE FAMILY PROTEIN (AFU_ORTHOLOGUE AFUA_3G09210)"/>
    <property type="match status" value="1"/>
</dbReference>
<dbReference type="RefSeq" id="WP_106185192.1">
    <property type="nucleotide sequence ID" value="NZ_PVTF01000001.1"/>
</dbReference>
<dbReference type="Proteomes" id="UP000239494">
    <property type="component" value="Unassembled WGS sequence"/>
</dbReference>
<dbReference type="Pfam" id="PF00932">
    <property type="entry name" value="LTD"/>
    <property type="match status" value="1"/>
</dbReference>
<dbReference type="EMBL" id="PVTF01000001">
    <property type="protein sequence ID" value="PRY46116.1"/>
    <property type="molecule type" value="Genomic_DNA"/>
</dbReference>
<gene>
    <name evidence="4" type="ORF">CLV43_101384</name>
</gene>
<dbReference type="InterPro" id="IPR036691">
    <property type="entry name" value="Endo/exonu/phosph_ase_sf"/>
</dbReference>
<dbReference type="InterPro" id="IPR036415">
    <property type="entry name" value="Lamin_tail_dom_sf"/>
</dbReference>
<dbReference type="InterPro" id="IPR005135">
    <property type="entry name" value="Endo/exonuclease/phosphatase"/>
</dbReference>
<organism evidence="4 5">
    <name type="scientific">Umezawaea tangerina</name>
    <dbReference type="NCBI Taxonomy" id="84725"/>
    <lineage>
        <taxon>Bacteria</taxon>
        <taxon>Bacillati</taxon>
        <taxon>Actinomycetota</taxon>
        <taxon>Actinomycetes</taxon>
        <taxon>Pseudonocardiales</taxon>
        <taxon>Pseudonocardiaceae</taxon>
        <taxon>Umezawaea</taxon>
    </lineage>
</organism>
<accession>A0A2T0TKB7</accession>
<dbReference type="PANTHER" id="PTHR42834:SF1">
    <property type="entry name" value="ENDONUCLEASE_EXONUCLEASE_PHOSPHATASE FAMILY PROTEIN (AFU_ORTHOLOGUE AFUA_3G09210)"/>
    <property type="match status" value="1"/>
</dbReference>
<protein>
    <recommendedName>
        <fullName evidence="3">LTD domain-containing protein</fullName>
    </recommendedName>
</protein>
<dbReference type="OrthoDB" id="1016457at2"/>
<feature type="region of interest" description="Disordered" evidence="1">
    <location>
        <begin position="197"/>
        <end position="245"/>
    </location>
</feature>
<dbReference type="Pfam" id="PF03372">
    <property type="entry name" value="Exo_endo_phos"/>
    <property type="match status" value="1"/>
</dbReference>
<dbReference type="PROSITE" id="PS51841">
    <property type="entry name" value="LTD"/>
    <property type="match status" value="1"/>
</dbReference>
<evidence type="ECO:0000259" key="3">
    <source>
        <dbReference type="PROSITE" id="PS51841"/>
    </source>
</evidence>